<evidence type="ECO:0000313" key="2">
    <source>
        <dbReference type="EMBL" id="SVB91126.1"/>
    </source>
</evidence>
<keyword evidence="1" id="KW-0472">Membrane</keyword>
<gene>
    <name evidence="2" type="ORF">METZ01_LOCUS243980</name>
</gene>
<proteinExistence type="predicted"/>
<protein>
    <submittedName>
        <fullName evidence="2">Uncharacterized protein</fullName>
    </submittedName>
</protein>
<feature type="transmembrane region" description="Helical" evidence="1">
    <location>
        <begin position="20"/>
        <end position="37"/>
    </location>
</feature>
<keyword evidence="1" id="KW-0812">Transmembrane</keyword>
<organism evidence="2">
    <name type="scientific">marine metagenome</name>
    <dbReference type="NCBI Taxonomy" id="408172"/>
    <lineage>
        <taxon>unclassified sequences</taxon>
        <taxon>metagenomes</taxon>
        <taxon>ecological metagenomes</taxon>
    </lineage>
</organism>
<evidence type="ECO:0000256" key="1">
    <source>
        <dbReference type="SAM" id="Phobius"/>
    </source>
</evidence>
<name>A0A382HUU5_9ZZZZ</name>
<reference evidence="2" key="1">
    <citation type="submission" date="2018-05" db="EMBL/GenBank/DDBJ databases">
        <authorList>
            <person name="Lanie J.A."/>
            <person name="Ng W.-L."/>
            <person name="Kazmierczak K.M."/>
            <person name="Andrzejewski T.M."/>
            <person name="Davidsen T.M."/>
            <person name="Wayne K.J."/>
            <person name="Tettelin H."/>
            <person name="Glass J.I."/>
            <person name="Rusch D."/>
            <person name="Podicherti R."/>
            <person name="Tsui H.-C.T."/>
            <person name="Winkler M.E."/>
        </authorList>
    </citation>
    <scope>NUCLEOTIDE SEQUENCE</scope>
</reference>
<sequence length="43" mass="4916">MAGVLMMLILFFNKPEHVLHPTWILFIGLGTVVYGEIKKARCK</sequence>
<accession>A0A382HUU5</accession>
<dbReference type="AlphaFoldDB" id="A0A382HUU5"/>
<dbReference type="EMBL" id="UINC01063462">
    <property type="protein sequence ID" value="SVB91126.1"/>
    <property type="molecule type" value="Genomic_DNA"/>
</dbReference>
<keyword evidence="1" id="KW-1133">Transmembrane helix</keyword>